<dbReference type="SUPFAM" id="SSF52402">
    <property type="entry name" value="Adenine nucleotide alpha hydrolases-like"/>
    <property type="match status" value="2"/>
</dbReference>
<organism evidence="3 4">
    <name type="scientific">Arsenicibacter rosenii</name>
    <dbReference type="NCBI Taxonomy" id="1750698"/>
    <lineage>
        <taxon>Bacteria</taxon>
        <taxon>Pseudomonadati</taxon>
        <taxon>Bacteroidota</taxon>
        <taxon>Cytophagia</taxon>
        <taxon>Cytophagales</taxon>
        <taxon>Spirosomataceae</taxon>
        <taxon>Arsenicibacter</taxon>
    </lineage>
</organism>
<dbReference type="RefSeq" id="WP_071505053.1">
    <property type="nucleotide sequence ID" value="NZ_MORL01000013.1"/>
</dbReference>
<dbReference type="Pfam" id="PF00582">
    <property type="entry name" value="Usp"/>
    <property type="match status" value="2"/>
</dbReference>
<evidence type="ECO:0000313" key="3">
    <source>
        <dbReference type="EMBL" id="OIN57342.1"/>
    </source>
</evidence>
<accession>A0A1S2VF54</accession>
<evidence type="ECO:0000313" key="4">
    <source>
        <dbReference type="Proteomes" id="UP000181790"/>
    </source>
</evidence>
<gene>
    <name evidence="3" type="ORF">BLX24_20410</name>
</gene>
<reference evidence="3 4" key="1">
    <citation type="submission" date="2016-10" db="EMBL/GenBank/DDBJ databases">
        <title>Arsenicibacter rosenii gen. nov., sp. nov., an efficient arsenic-methylating bacterium isolated from an arsenic-contaminated paddy soil.</title>
        <authorList>
            <person name="Huang K."/>
        </authorList>
    </citation>
    <scope>NUCLEOTIDE SEQUENCE [LARGE SCALE GENOMIC DNA]</scope>
    <source>
        <strain evidence="3 4">SM-1</strain>
    </source>
</reference>
<comment type="similarity">
    <text evidence="1">Belongs to the universal stress protein A family.</text>
</comment>
<evidence type="ECO:0000259" key="2">
    <source>
        <dbReference type="Pfam" id="PF00582"/>
    </source>
</evidence>
<dbReference type="InterPro" id="IPR006015">
    <property type="entry name" value="Universal_stress_UspA"/>
</dbReference>
<comment type="caution">
    <text evidence="3">The sequence shown here is derived from an EMBL/GenBank/DDBJ whole genome shotgun (WGS) entry which is preliminary data.</text>
</comment>
<sequence>MKTILFPTDFTSSASMALQWAKTFAAKYKATLVLLHVHQPPLPDTTLPTVGDLGVGVAAAYDLEQIGHQQLDHLAGQLRAEGLTIDTEWRMGGIEDEILSTARDRNADLIITGRHNMSTFFDWLAGSAATDVALDASCPVLVVPAPDEHESPKPVQVNEVIFATQLEFDERAILQQATQLTADFGGRLHFLKVNADNQPDVFDDEQFKQQLQRTLGSDPLRVNLIHARTVTGGLSDYLTKHEADILVMTTRERGFLDGLLNPSLTKRMVLQAHLPVLVYHSAKVETP</sequence>
<dbReference type="InterPro" id="IPR014729">
    <property type="entry name" value="Rossmann-like_a/b/a_fold"/>
</dbReference>
<keyword evidence="4" id="KW-1185">Reference proteome</keyword>
<dbReference type="EMBL" id="MORL01000013">
    <property type="protein sequence ID" value="OIN57342.1"/>
    <property type="molecule type" value="Genomic_DNA"/>
</dbReference>
<feature type="domain" description="UspA" evidence="2">
    <location>
        <begin position="1"/>
        <end position="144"/>
    </location>
</feature>
<dbReference type="Proteomes" id="UP000181790">
    <property type="component" value="Unassembled WGS sequence"/>
</dbReference>
<protein>
    <submittedName>
        <fullName evidence="3">Universal stress protein UspA</fullName>
    </submittedName>
</protein>
<dbReference type="InterPro" id="IPR006016">
    <property type="entry name" value="UspA"/>
</dbReference>
<dbReference type="PANTHER" id="PTHR46268">
    <property type="entry name" value="STRESS RESPONSE PROTEIN NHAX"/>
    <property type="match status" value="1"/>
</dbReference>
<proteinExistence type="inferred from homology"/>
<dbReference type="CDD" id="cd00293">
    <property type="entry name" value="USP-like"/>
    <property type="match status" value="2"/>
</dbReference>
<dbReference type="Gene3D" id="3.40.50.620">
    <property type="entry name" value="HUPs"/>
    <property type="match status" value="2"/>
</dbReference>
<feature type="domain" description="UspA" evidence="2">
    <location>
        <begin position="175"/>
        <end position="280"/>
    </location>
</feature>
<name>A0A1S2VF54_9BACT</name>
<dbReference type="PANTHER" id="PTHR46268:SF6">
    <property type="entry name" value="UNIVERSAL STRESS PROTEIN UP12"/>
    <property type="match status" value="1"/>
</dbReference>
<dbReference type="AlphaFoldDB" id="A0A1S2VF54"/>
<dbReference type="OrthoDB" id="9788959at2"/>
<evidence type="ECO:0000256" key="1">
    <source>
        <dbReference type="ARBA" id="ARBA00008791"/>
    </source>
</evidence>
<dbReference type="PRINTS" id="PR01438">
    <property type="entry name" value="UNVRSLSTRESS"/>
</dbReference>